<evidence type="ECO:0000256" key="7">
    <source>
        <dbReference type="ARBA" id="ARBA00023310"/>
    </source>
</evidence>
<dbReference type="CDD" id="cd12152">
    <property type="entry name" value="F1-ATPase_delta"/>
    <property type="match status" value="1"/>
</dbReference>
<keyword evidence="7 8" id="KW-0066">ATP synthesis</keyword>
<dbReference type="InterPro" id="IPR036771">
    <property type="entry name" value="ATPsynth_dsu/esu_N"/>
</dbReference>
<evidence type="ECO:0000256" key="3">
    <source>
        <dbReference type="ARBA" id="ARBA00022448"/>
    </source>
</evidence>
<proteinExistence type="inferred from homology"/>
<dbReference type="Gene3D" id="2.60.15.10">
    <property type="entry name" value="F0F1 ATP synthase delta/epsilon subunit, N-terminal"/>
    <property type="match status" value="1"/>
</dbReference>
<dbReference type="GO" id="GO:0005886">
    <property type="term" value="C:plasma membrane"/>
    <property type="evidence" value="ECO:0007669"/>
    <property type="project" value="UniProtKB-SubCell"/>
</dbReference>
<comment type="caution">
    <text evidence="11">The sequence shown here is derived from an EMBL/GenBank/DDBJ whole genome shotgun (WGS) entry which is preliminary data.</text>
</comment>
<evidence type="ECO:0000313" key="11">
    <source>
        <dbReference type="EMBL" id="GGB15499.1"/>
    </source>
</evidence>
<keyword evidence="12" id="KW-1185">Reference proteome</keyword>
<keyword evidence="3 8" id="KW-0813">Transport</keyword>
<comment type="similarity">
    <text evidence="2 8 9">Belongs to the ATPase epsilon chain family.</text>
</comment>
<feature type="domain" description="ATP synthase F1 complex delta/epsilon subunit N-terminal" evidence="10">
    <location>
        <begin position="3"/>
        <end position="81"/>
    </location>
</feature>
<protein>
    <recommendedName>
        <fullName evidence="8">ATP synthase epsilon chain</fullName>
    </recommendedName>
    <alternativeName>
        <fullName evidence="8">ATP synthase F1 sector epsilon subunit</fullName>
    </alternativeName>
    <alternativeName>
        <fullName evidence="8">F-ATPase epsilon subunit</fullName>
    </alternativeName>
</protein>
<comment type="function">
    <text evidence="8">Produces ATP from ADP in the presence of a proton gradient across the membrane.</text>
</comment>
<keyword evidence="4 8" id="KW-0406">Ion transport</keyword>
<dbReference type="AlphaFoldDB" id="A0A916WNU3"/>
<dbReference type="Pfam" id="PF02823">
    <property type="entry name" value="ATP-synt_DE_N"/>
    <property type="match status" value="1"/>
</dbReference>
<dbReference type="EMBL" id="BMHI01000001">
    <property type="protein sequence ID" value="GGB15499.1"/>
    <property type="molecule type" value="Genomic_DNA"/>
</dbReference>
<dbReference type="RefSeq" id="WP_188835078.1">
    <property type="nucleotide sequence ID" value="NZ_BMHI01000001.1"/>
</dbReference>
<reference evidence="11" key="2">
    <citation type="submission" date="2020-09" db="EMBL/GenBank/DDBJ databases">
        <authorList>
            <person name="Sun Q."/>
            <person name="Zhou Y."/>
        </authorList>
    </citation>
    <scope>NUCLEOTIDE SEQUENCE</scope>
    <source>
        <strain evidence="11">CGMCC 1.15085</strain>
    </source>
</reference>
<evidence type="ECO:0000259" key="10">
    <source>
        <dbReference type="Pfam" id="PF02823"/>
    </source>
</evidence>
<dbReference type="PANTHER" id="PTHR13822:SF10">
    <property type="entry name" value="ATP SYNTHASE EPSILON CHAIN, CHLOROPLASTIC"/>
    <property type="match status" value="1"/>
</dbReference>
<dbReference type="Proteomes" id="UP000636793">
    <property type="component" value="Unassembled WGS sequence"/>
</dbReference>
<evidence type="ECO:0000256" key="4">
    <source>
        <dbReference type="ARBA" id="ARBA00023065"/>
    </source>
</evidence>
<evidence type="ECO:0000256" key="2">
    <source>
        <dbReference type="ARBA" id="ARBA00005712"/>
    </source>
</evidence>
<dbReference type="NCBIfam" id="TIGR01216">
    <property type="entry name" value="ATP_synt_epsi"/>
    <property type="match status" value="1"/>
</dbReference>
<keyword evidence="8" id="KW-1003">Cell membrane</keyword>
<evidence type="ECO:0000256" key="5">
    <source>
        <dbReference type="ARBA" id="ARBA00023136"/>
    </source>
</evidence>
<comment type="subcellular location">
    <subcellularLocation>
        <location evidence="1 8">Cell membrane</location>
        <topology evidence="1 8">Peripheral membrane protein</topology>
    </subcellularLocation>
</comment>
<comment type="subunit">
    <text evidence="8 9">F-type ATPases have 2 components, CF(1) - the catalytic core - and CF(0) - the membrane proton channel. CF(1) has five subunits: alpha(3), beta(3), gamma(1), delta(1), epsilon(1). CF(0) has three main subunits: a, b and c.</text>
</comment>
<dbReference type="GO" id="GO:0045259">
    <property type="term" value="C:proton-transporting ATP synthase complex"/>
    <property type="evidence" value="ECO:0007669"/>
    <property type="project" value="UniProtKB-KW"/>
</dbReference>
<reference evidence="11" key="1">
    <citation type="journal article" date="2014" name="Int. J. Syst. Evol. Microbiol.">
        <title>Complete genome sequence of Corynebacterium casei LMG S-19264T (=DSM 44701T), isolated from a smear-ripened cheese.</title>
        <authorList>
            <consortium name="US DOE Joint Genome Institute (JGI-PGF)"/>
            <person name="Walter F."/>
            <person name="Albersmeier A."/>
            <person name="Kalinowski J."/>
            <person name="Ruckert C."/>
        </authorList>
    </citation>
    <scope>NUCLEOTIDE SEQUENCE</scope>
    <source>
        <strain evidence="11">CGMCC 1.15085</strain>
    </source>
</reference>
<dbReference type="NCBIfam" id="NF009977">
    <property type="entry name" value="PRK13442.1"/>
    <property type="match status" value="1"/>
</dbReference>
<dbReference type="GO" id="GO:0046933">
    <property type="term" value="F:proton-transporting ATP synthase activity, rotational mechanism"/>
    <property type="evidence" value="ECO:0007669"/>
    <property type="project" value="UniProtKB-UniRule"/>
</dbReference>
<dbReference type="HAMAP" id="MF_00530">
    <property type="entry name" value="ATP_synth_epsil_bac"/>
    <property type="match status" value="1"/>
</dbReference>
<evidence type="ECO:0000256" key="8">
    <source>
        <dbReference type="HAMAP-Rule" id="MF_00530"/>
    </source>
</evidence>
<dbReference type="GO" id="GO:0005524">
    <property type="term" value="F:ATP binding"/>
    <property type="evidence" value="ECO:0007669"/>
    <property type="project" value="UniProtKB-UniRule"/>
</dbReference>
<accession>A0A916WNU3</accession>
<dbReference type="PANTHER" id="PTHR13822">
    <property type="entry name" value="ATP SYNTHASE DELTA/EPSILON CHAIN"/>
    <property type="match status" value="1"/>
</dbReference>
<evidence type="ECO:0000313" key="12">
    <source>
        <dbReference type="Proteomes" id="UP000636793"/>
    </source>
</evidence>
<keyword evidence="6 8" id="KW-0139">CF(1)</keyword>
<sequence length="89" mass="9184">MSLQVEIVAPDRIVWSGDASQLSARTVEGEIGILPGHEPMLAVLGNGDVLVDPVGGQRETVTIDGGFMSVDNDKVTLVAERVDAAGLGA</sequence>
<gene>
    <name evidence="8" type="primary">atpC</name>
    <name evidence="11" type="ORF">GCM10011492_01490</name>
</gene>
<keyword evidence="8" id="KW-0375">Hydrogen ion transport</keyword>
<organism evidence="11 12">
    <name type="scientific">Flexivirga endophytica</name>
    <dbReference type="NCBI Taxonomy" id="1849103"/>
    <lineage>
        <taxon>Bacteria</taxon>
        <taxon>Bacillati</taxon>
        <taxon>Actinomycetota</taxon>
        <taxon>Actinomycetes</taxon>
        <taxon>Micrococcales</taxon>
        <taxon>Dermacoccaceae</taxon>
        <taxon>Flexivirga</taxon>
    </lineage>
</organism>
<evidence type="ECO:0000256" key="1">
    <source>
        <dbReference type="ARBA" id="ARBA00004202"/>
    </source>
</evidence>
<keyword evidence="5 8" id="KW-0472">Membrane</keyword>
<dbReference type="InterPro" id="IPR020546">
    <property type="entry name" value="ATP_synth_F1_dsu/esu_N"/>
</dbReference>
<evidence type="ECO:0000256" key="9">
    <source>
        <dbReference type="RuleBase" id="RU003656"/>
    </source>
</evidence>
<dbReference type="SUPFAM" id="SSF51344">
    <property type="entry name" value="Epsilon subunit of F1F0-ATP synthase N-terminal domain"/>
    <property type="match status" value="1"/>
</dbReference>
<dbReference type="InterPro" id="IPR001469">
    <property type="entry name" value="ATP_synth_F1_dsu/esu"/>
</dbReference>
<name>A0A916WNU3_9MICO</name>
<evidence type="ECO:0000256" key="6">
    <source>
        <dbReference type="ARBA" id="ARBA00023196"/>
    </source>
</evidence>